<feature type="domain" description="Gp5/Type VI secretion system Vgr protein OB-fold" evidence="5">
    <location>
        <begin position="378"/>
        <end position="443"/>
    </location>
</feature>
<dbReference type="RefSeq" id="WP_254476600.1">
    <property type="nucleotide sequence ID" value="NZ_CP113432.1"/>
</dbReference>
<evidence type="ECO:0000259" key="6">
    <source>
        <dbReference type="Pfam" id="PF22178"/>
    </source>
</evidence>
<dbReference type="Pfam" id="PF04717">
    <property type="entry name" value="Phage_base_V"/>
    <property type="match status" value="1"/>
</dbReference>
<sequence length="780" mass="84578">MFQSANQAQFQLFIGDAPSDLRVLEFHGDEALDELYRFEIEVVCERAPSPEGLLGKTAFLAFDQQLNGIHGVIREASLGASDARFCHARLVLEPQLANLALRHNQRIFQHRNAQQIIATLLGEHGLSAFAFRLSAPPPEREYCVQYDESDLDFVSRLCEEEGIHFHFEHAPGDHTLVFGDSPAAWATLGKVPFHSDTGLVADTPVLNYFGAGAALRTSRVTRRDYNFEKPSVLLEGKAQGDGKPDLEDYDYPGHFLDGGRGKQLSQIALQRHNADRQRAIGGGDRPLHCGHLISVSEHPAEANNALWTVARVSHRGQQPQVLEEHASSDAPQGYRNHFEAIPGFTIHRPQLRHPKPRVLGSQTAVVTGPPGEEIHCDAYGRVKVQFHWDRDGKLDDKSSCWVRVASGWAHDGYGHVVIPRVGMEVLVSYLEGDPDQPLVHGCLPNKLRPVPYALPEHKTRSVFKTNSSRGGGGSNELRIEDRKGAEQIYIHAQRDQDIAVEHNESHWVGHNRKKTVDHDETVHIGNNRTETVDGNEKITVHKNRSKTVDKHQTDHIRRNWSITVDRMKTETVKLTYLQNVGLAKMMNIGTVYSQNVGLHLNTIVGMNQVESIGRNRRTTIGTSMTLDVGGAPASGKTDAAAAQADAAQSPGSSLHMDADSITLQVGPTKIVITAKGIFLDGPDIHIKSATAVNADAPDDVHLNSGGAQAAPAITVEAASNGFSGFNPLSDAGGLANLAQAALGGDLAGVAGAAMGMLGGGGTTLAGADPLDKVKTPKGCW</sequence>
<evidence type="ECO:0000259" key="5">
    <source>
        <dbReference type="Pfam" id="PF04717"/>
    </source>
</evidence>
<dbReference type="NCBIfam" id="TIGR03361">
    <property type="entry name" value="VI_Rhs_Vgr"/>
    <property type="match status" value="1"/>
</dbReference>
<organism evidence="7 8">
    <name type="scientific">Pseudomonas triclosanedens</name>
    <dbReference type="NCBI Taxonomy" id="2961893"/>
    <lineage>
        <taxon>Bacteria</taxon>
        <taxon>Pseudomonadati</taxon>
        <taxon>Pseudomonadota</taxon>
        <taxon>Gammaproteobacteria</taxon>
        <taxon>Pseudomonadales</taxon>
        <taxon>Pseudomonadaceae</taxon>
        <taxon>Pseudomonas</taxon>
    </lineage>
</organism>
<comment type="similarity">
    <text evidence="2">Belongs to the VgrG protein family.</text>
</comment>
<dbReference type="SUPFAM" id="SSF69279">
    <property type="entry name" value="Phage tail proteins"/>
    <property type="match status" value="2"/>
</dbReference>
<dbReference type="InterPro" id="IPR037026">
    <property type="entry name" value="Vgr_OB-fold_dom_sf"/>
</dbReference>
<dbReference type="InterPro" id="IPR017847">
    <property type="entry name" value="T6SS_RhsGE_Vgr_subset"/>
</dbReference>
<keyword evidence="3" id="KW-0964">Secreted</keyword>
<evidence type="ECO:0000313" key="7">
    <source>
        <dbReference type="EMBL" id="WAI47134.1"/>
    </source>
</evidence>
<dbReference type="PANTHER" id="PTHR32305">
    <property type="match status" value="1"/>
</dbReference>
<proteinExistence type="inferred from homology"/>
<dbReference type="SUPFAM" id="SSF69255">
    <property type="entry name" value="gp5 N-terminal domain-like"/>
    <property type="match status" value="1"/>
</dbReference>
<dbReference type="InterPro" id="IPR006533">
    <property type="entry name" value="T6SS_Vgr_RhsGE"/>
</dbReference>
<feature type="domain" description="Gp5/Type VI secretion system Vgr C-terminal trimerisation" evidence="6">
    <location>
        <begin position="461"/>
        <end position="571"/>
    </location>
</feature>
<feature type="compositionally biased region" description="Low complexity" evidence="4">
    <location>
        <begin position="638"/>
        <end position="648"/>
    </location>
</feature>
<dbReference type="EMBL" id="CP113432">
    <property type="protein sequence ID" value="WAI47134.1"/>
    <property type="molecule type" value="Genomic_DNA"/>
</dbReference>
<dbReference type="InterPro" id="IPR006531">
    <property type="entry name" value="Gp5/Vgr_OB"/>
</dbReference>
<evidence type="ECO:0000256" key="3">
    <source>
        <dbReference type="ARBA" id="ARBA00022525"/>
    </source>
</evidence>
<feature type="region of interest" description="Disordered" evidence="4">
    <location>
        <begin position="629"/>
        <end position="653"/>
    </location>
</feature>
<reference evidence="7" key="1">
    <citation type="submission" date="2022-11" db="EMBL/GenBank/DDBJ databases">
        <title>Pseudomonas triclosanedens sp. nov., a triclosan degrader isolated from activated sludge.</title>
        <authorList>
            <person name="Yin Y."/>
            <person name="Lu Z."/>
        </authorList>
    </citation>
    <scope>NUCLEOTIDE SEQUENCE</scope>
    <source>
        <strain evidence="7">ZM23</strain>
    </source>
</reference>
<evidence type="ECO:0000256" key="4">
    <source>
        <dbReference type="SAM" id="MobiDB-lite"/>
    </source>
</evidence>
<protein>
    <submittedName>
        <fullName evidence="7">Type VI secretion system tip protein TssI/VgrG</fullName>
    </submittedName>
</protein>
<dbReference type="Gene3D" id="4.10.220.110">
    <property type="match status" value="1"/>
</dbReference>
<name>A0ABY6ZQF0_9PSED</name>
<dbReference type="PANTHER" id="PTHR32305:SF15">
    <property type="entry name" value="PROTEIN RHSA-RELATED"/>
    <property type="match status" value="1"/>
</dbReference>
<keyword evidence="8" id="KW-1185">Reference proteome</keyword>
<evidence type="ECO:0000256" key="1">
    <source>
        <dbReference type="ARBA" id="ARBA00004613"/>
    </source>
</evidence>
<dbReference type="Gene3D" id="2.30.110.50">
    <property type="match status" value="1"/>
</dbReference>
<dbReference type="InterPro" id="IPR050708">
    <property type="entry name" value="T6SS_VgrG/RHS"/>
</dbReference>
<dbReference type="Gene3D" id="2.40.50.230">
    <property type="entry name" value="Gp5 N-terminal domain"/>
    <property type="match status" value="1"/>
</dbReference>
<comment type="subcellular location">
    <subcellularLocation>
        <location evidence="1">Secreted</location>
    </subcellularLocation>
</comment>
<dbReference type="Gene3D" id="3.55.50.10">
    <property type="entry name" value="Baseplate protein-like domains"/>
    <property type="match status" value="1"/>
</dbReference>
<dbReference type="InterPro" id="IPR054030">
    <property type="entry name" value="Gp5_Vgr_C"/>
</dbReference>
<dbReference type="Pfam" id="PF22178">
    <property type="entry name" value="Gp5_trimer_C"/>
    <property type="match status" value="1"/>
</dbReference>
<dbReference type="SUPFAM" id="SSF69349">
    <property type="entry name" value="Phage fibre proteins"/>
    <property type="match status" value="2"/>
</dbReference>
<dbReference type="Proteomes" id="UP001163624">
    <property type="component" value="Chromosome"/>
</dbReference>
<gene>
    <name evidence="7" type="primary">tssI</name>
    <name evidence="7" type="ORF">OU419_15245</name>
</gene>
<accession>A0ABY6ZQF0</accession>
<dbReference type="Pfam" id="PF05954">
    <property type="entry name" value="Phage_GPD"/>
    <property type="match status" value="1"/>
</dbReference>
<dbReference type="NCBIfam" id="TIGR01646">
    <property type="entry name" value="vgr_GE"/>
    <property type="match status" value="1"/>
</dbReference>
<evidence type="ECO:0000313" key="8">
    <source>
        <dbReference type="Proteomes" id="UP001163624"/>
    </source>
</evidence>
<evidence type="ECO:0000256" key="2">
    <source>
        <dbReference type="ARBA" id="ARBA00005558"/>
    </source>
</evidence>